<comment type="caution">
    <text evidence="1">The sequence shown here is derived from an EMBL/GenBank/DDBJ whole genome shotgun (WGS) entry which is preliminary data.</text>
</comment>
<dbReference type="SUPFAM" id="SSF51735">
    <property type="entry name" value="NAD(P)-binding Rossmann-fold domains"/>
    <property type="match status" value="1"/>
</dbReference>
<proteinExistence type="predicted"/>
<dbReference type="EMBL" id="AYSA01000031">
    <property type="protein sequence ID" value="ESZ98829.1"/>
    <property type="molecule type" value="Genomic_DNA"/>
</dbReference>
<organism evidence="1 2">
    <name type="scientific">Sclerotinia borealis (strain F-4128)</name>
    <dbReference type="NCBI Taxonomy" id="1432307"/>
    <lineage>
        <taxon>Eukaryota</taxon>
        <taxon>Fungi</taxon>
        <taxon>Dikarya</taxon>
        <taxon>Ascomycota</taxon>
        <taxon>Pezizomycotina</taxon>
        <taxon>Leotiomycetes</taxon>
        <taxon>Helotiales</taxon>
        <taxon>Sclerotiniaceae</taxon>
        <taxon>Sclerotinia</taxon>
    </lineage>
</organism>
<evidence type="ECO:0000313" key="2">
    <source>
        <dbReference type="Proteomes" id="UP000019487"/>
    </source>
</evidence>
<evidence type="ECO:0000313" key="1">
    <source>
        <dbReference type="EMBL" id="ESZ98829.1"/>
    </source>
</evidence>
<reference evidence="1 2" key="1">
    <citation type="journal article" date="2014" name="Genome Announc.">
        <title>Draft genome sequence of Sclerotinia borealis, a psychrophilic plant pathogenic fungus.</title>
        <authorList>
            <person name="Mardanov A.V."/>
            <person name="Beletsky A.V."/>
            <person name="Kadnikov V.V."/>
            <person name="Ignatov A.N."/>
            <person name="Ravin N.V."/>
        </authorList>
    </citation>
    <scope>NUCLEOTIDE SEQUENCE [LARGE SCALE GENOMIC DNA]</scope>
    <source>
        <strain evidence="2">F-4157</strain>
    </source>
</reference>
<dbReference type="Gene3D" id="3.40.50.720">
    <property type="entry name" value="NAD(P)-binding Rossmann-like Domain"/>
    <property type="match status" value="1"/>
</dbReference>
<name>W9CW40_SCLBF</name>
<dbReference type="OrthoDB" id="10254221at2759"/>
<dbReference type="InterPro" id="IPR036291">
    <property type="entry name" value="NAD(P)-bd_dom_sf"/>
</dbReference>
<protein>
    <recommendedName>
        <fullName evidence="3">NAD(P)-binding domain-containing protein</fullName>
    </recommendedName>
</protein>
<accession>W9CW40</accession>
<keyword evidence="2" id="KW-1185">Reference proteome</keyword>
<dbReference type="HOGENOM" id="CLU_066059_0_0_1"/>
<dbReference type="STRING" id="1432307.W9CW40"/>
<gene>
    <name evidence="1" type="ORF">SBOR_0798</name>
</gene>
<dbReference type="AlphaFoldDB" id="W9CW40"/>
<sequence>MRVLLLGATGNLGRRCIPALLAHKHSSRLIFESLNAVVEGDATDQLGIQNALLEHDVEGIINVAGTQVKRGEEWQLHKIARAVCDALRPLGVWICCGMGVLEYPGTGYLIEDYMPKRLSEQHRATCDVVESMPSSKVQWSLLCVAFMVPADAKQQCVELLDAPQHHNLLLSAGAPPAFDNTWLAYILWVELWIDFWFSVLWSYSTKYEDVADFLAEDLEYGHEQWVGKKVGMKDRKKLKSA</sequence>
<evidence type="ECO:0008006" key="3">
    <source>
        <dbReference type="Google" id="ProtNLM"/>
    </source>
</evidence>
<dbReference type="Proteomes" id="UP000019487">
    <property type="component" value="Unassembled WGS sequence"/>
</dbReference>